<dbReference type="NCBIfam" id="TIGR01525">
    <property type="entry name" value="ATPase-IB_hvy"/>
    <property type="match status" value="1"/>
</dbReference>
<dbReference type="CDD" id="cd00371">
    <property type="entry name" value="HMA"/>
    <property type="match status" value="1"/>
</dbReference>
<dbReference type="PROSITE" id="PS50846">
    <property type="entry name" value="HMA_2"/>
    <property type="match status" value="1"/>
</dbReference>
<comment type="similarity">
    <text evidence="2 11">Belongs to the cation transport ATPase (P-type) (TC 3.A.3) family. Type IB subfamily.</text>
</comment>
<dbReference type="Pfam" id="PF00403">
    <property type="entry name" value="HMA"/>
    <property type="match status" value="1"/>
</dbReference>
<keyword evidence="3 11" id="KW-1003">Cell membrane</keyword>
<sequence>MSDTFQIRVENMTCGGCAARAQKALDSVEGIEDAAVNFADESAQFTATTAKSLKAAFTALEKAGYPGALKEDEDAAARREAKENDVVALRWATLLAAALALPVFILEMGSHLFPAMHHAIHNSIGTETSWQLQSVLTAVLLLGPGFRFFRRGIPALFRGAPDMNSLVALGTGAAFLYSAFVLAAPELLPEQSRAVYFESACVIVVLILLGRWLEARAKTRTGAAIERLIGLRPDLVRVEVDGNWEERPLADLAAGQRFMVRAGERIAADGEVVEGTSDVDQSMLTGEPMPVTKGVGDIVTGGTVNAEGTLICRATATGSDTKLAQIIQLVETAQATRLPIQALVDRITLWFVPAVLVAAVLTMVIWGLLGPEPKLPFMLVVGVSVLIIACPCAMGLATPTSIMIGTGRAAELGVLFRTGNALQHLQNATLVAFDKTGTLTEGHPTLVQILPAKEADKNTALSRIAAVEMSSQHPAAKAMIEAAEGLDIPTTKDAIAVPGHGVKGKIEDVEICVGKYSWLVEMGVDLSEFAQPRAEALAKGQTVFFASQGGDPLAMLAVADTVKPSAKAAISTLKQRGLRVALISGDGKEAVEHLADELGIETTISDVLPEGKIQALDSLRKDGDVVAFVGDGINDAPALAHADIGVAVGTGTDIAMDAADVVLMAGDPTAVAVAVNASQKTMLNIRQNLAWAFGYNVALIPVAAGLLYPLFGLLLSPGLAAAAMGLSSLFVLSNALRLRKMAF</sequence>
<feature type="domain" description="HMA" evidence="12">
    <location>
        <begin position="3"/>
        <end position="68"/>
    </location>
</feature>
<dbReference type="GO" id="GO:0005886">
    <property type="term" value="C:plasma membrane"/>
    <property type="evidence" value="ECO:0007669"/>
    <property type="project" value="UniProtKB-SubCell"/>
</dbReference>
<dbReference type="EMBL" id="JAMC01000001">
    <property type="protein sequence ID" value="KEJ90609.1"/>
    <property type="molecule type" value="Genomic_DNA"/>
</dbReference>
<dbReference type="NCBIfam" id="TIGR01511">
    <property type="entry name" value="ATPase-IB1_Cu"/>
    <property type="match status" value="1"/>
</dbReference>
<dbReference type="Gene3D" id="2.70.150.10">
    <property type="entry name" value="Calcium-transporting ATPase, cytoplasmic transduction domain A"/>
    <property type="match status" value="1"/>
</dbReference>
<dbReference type="OrthoDB" id="9807843at2"/>
<dbReference type="SUPFAM" id="SSF55008">
    <property type="entry name" value="HMA, heavy metal-associated domain"/>
    <property type="match status" value="1"/>
</dbReference>
<evidence type="ECO:0000256" key="5">
    <source>
        <dbReference type="ARBA" id="ARBA00022723"/>
    </source>
</evidence>
<dbReference type="AlphaFoldDB" id="A0A073ILK4"/>
<feature type="transmembrane region" description="Helical" evidence="11">
    <location>
        <begin position="689"/>
        <end position="708"/>
    </location>
</feature>
<keyword evidence="9 11" id="KW-1133">Transmembrane helix</keyword>
<dbReference type="eggNOG" id="COG2217">
    <property type="taxonomic scope" value="Bacteria"/>
</dbReference>
<dbReference type="SUPFAM" id="SSF81653">
    <property type="entry name" value="Calcium ATPase, transduction domain A"/>
    <property type="match status" value="1"/>
</dbReference>
<dbReference type="Gene3D" id="3.40.50.1000">
    <property type="entry name" value="HAD superfamily/HAD-like"/>
    <property type="match status" value="1"/>
</dbReference>
<dbReference type="InterPro" id="IPR008250">
    <property type="entry name" value="ATPase_P-typ_transduc_dom_A_sf"/>
</dbReference>
<dbReference type="Pfam" id="PF00702">
    <property type="entry name" value="Hydrolase"/>
    <property type="match status" value="1"/>
</dbReference>
<reference evidence="13 14" key="1">
    <citation type="submission" date="2014-01" db="EMBL/GenBank/DDBJ databases">
        <title>Sulfitobacter donghicola JCM 14565 Genome Sequencing.</title>
        <authorList>
            <person name="Lai Q."/>
            <person name="Hong Z."/>
        </authorList>
    </citation>
    <scope>NUCLEOTIDE SEQUENCE [LARGE SCALE GENOMIC DNA]</scope>
    <source>
        <strain evidence="13 14">JCM 14565</strain>
    </source>
</reference>
<proteinExistence type="inferred from homology"/>
<dbReference type="PRINTS" id="PR00943">
    <property type="entry name" value="CUATPASE"/>
</dbReference>
<dbReference type="InterPro" id="IPR001757">
    <property type="entry name" value="P_typ_ATPase"/>
</dbReference>
<dbReference type="CDD" id="cd02094">
    <property type="entry name" value="P-type_ATPase_Cu-like"/>
    <property type="match status" value="1"/>
</dbReference>
<dbReference type="Pfam" id="PF00122">
    <property type="entry name" value="E1-E2_ATPase"/>
    <property type="match status" value="1"/>
</dbReference>
<dbReference type="Gene3D" id="3.40.1110.10">
    <property type="entry name" value="Calcium-transporting ATPase, cytoplasmic domain N"/>
    <property type="match status" value="1"/>
</dbReference>
<dbReference type="InterPro" id="IPR023298">
    <property type="entry name" value="ATPase_P-typ_TM_dom_sf"/>
</dbReference>
<evidence type="ECO:0000313" key="13">
    <source>
        <dbReference type="EMBL" id="KEJ90609.1"/>
    </source>
</evidence>
<dbReference type="Gene3D" id="3.30.70.100">
    <property type="match status" value="1"/>
</dbReference>
<accession>A0A073ILK4</accession>
<evidence type="ECO:0000256" key="11">
    <source>
        <dbReference type="RuleBase" id="RU362081"/>
    </source>
</evidence>
<dbReference type="InterPro" id="IPR036412">
    <property type="entry name" value="HAD-like_sf"/>
</dbReference>
<keyword evidence="7 11" id="KW-0067">ATP-binding</keyword>
<organism evidence="13 14">
    <name type="scientific">Sulfitobacter donghicola DSW-25 = KCTC 12864 = JCM 14565</name>
    <dbReference type="NCBI Taxonomy" id="1300350"/>
    <lineage>
        <taxon>Bacteria</taxon>
        <taxon>Pseudomonadati</taxon>
        <taxon>Pseudomonadota</taxon>
        <taxon>Alphaproteobacteria</taxon>
        <taxon>Rhodobacterales</taxon>
        <taxon>Roseobacteraceae</taxon>
        <taxon>Sulfitobacter</taxon>
    </lineage>
</organism>
<keyword evidence="8" id="KW-1278">Translocase</keyword>
<dbReference type="InterPro" id="IPR018303">
    <property type="entry name" value="ATPase_P-typ_P_site"/>
</dbReference>
<dbReference type="GO" id="GO:0055070">
    <property type="term" value="P:copper ion homeostasis"/>
    <property type="evidence" value="ECO:0007669"/>
    <property type="project" value="TreeGrafter"/>
</dbReference>
<dbReference type="GO" id="GO:0005507">
    <property type="term" value="F:copper ion binding"/>
    <property type="evidence" value="ECO:0007669"/>
    <property type="project" value="TreeGrafter"/>
</dbReference>
<gene>
    <name evidence="13" type="ORF">DSW25_01465</name>
</gene>
<feature type="transmembrane region" description="Helical" evidence="11">
    <location>
        <begin position="88"/>
        <end position="108"/>
    </location>
</feature>
<evidence type="ECO:0000256" key="7">
    <source>
        <dbReference type="ARBA" id="ARBA00022840"/>
    </source>
</evidence>
<dbReference type="GO" id="GO:0016887">
    <property type="term" value="F:ATP hydrolysis activity"/>
    <property type="evidence" value="ECO:0007669"/>
    <property type="project" value="InterPro"/>
</dbReference>
<dbReference type="RefSeq" id="WP_025058987.1">
    <property type="nucleotide sequence ID" value="NZ_JAMC01000001.1"/>
</dbReference>
<dbReference type="SUPFAM" id="SSF81665">
    <property type="entry name" value="Calcium ATPase, transmembrane domain M"/>
    <property type="match status" value="1"/>
</dbReference>
<keyword evidence="6 11" id="KW-0547">Nucleotide-binding</keyword>
<feature type="transmembrane region" description="Helical" evidence="11">
    <location>
        <begin position="128"/>
        <end position="146"/>
    </location>
</feature>
<feature type="transmembrane region" description="Helical" evidence="11">
    <location>
        <begin position="714"/>
        <end position="736"/>
    </location>
</feature>
<dbReference type="SFLD" id="SFLDS00003">
    <property type="entry name" value="Haloacid_Dehalogenase"/>
    <property type="match status" value="1"/>
</dbReference>
<evidence type="ECO:0000256" key="9">
    <source>
        <dbReference type="ARBA" id="ARBA00022989"/>
    </source>
</evidence>
<feature type="transmembrane region" description="Helical" evidence="11">
    <location>
        <begin position="347"/>
        <end position="369"/>
    </location>
</feature>
<dbReference type="InterPro" id="IPR036163">
    <property type="entry name" value="HMA_dom_sf"/>
</dbReference>
<dbReference type="GO" id="GO:0043682">
    <property type="term" value="F:P-type divalent copper transporter activity"/>
    <property type="evidence" value="ECO:0007669"/>
    <property type="project" value="TreeGrafter"/>
</dbReference>
<comment type="caution">
    <text evidence="13">The sequence shown here is derived from an EMBL/GenBank/DDBJ whole genome shotgun (WGS) entry which is preliminary data.</text>
</comment>
<feature type="transmembrane region" description="Helical" evidence="11">
    <location>
        <begin position="375"/>
        <end position="398"/>
    </location>
</feature>
<dbReference type="PROSITE" id="PS00154">
    <property type="entry name" value="ATPASE_E1_E2"/>
    <property type="match status" value="1"/>
</dbReference>
<dbReference type="InterPro" id="IPR044492">
    <property type="entry name" value="P_typ_ATPase_HD_dom"/>
</dbReference>
<evidence type="ECO:0000256" key="1">
    <source>
        <dbReference type="ARBA" id="ARBA00004651"/>
    </source>
</evidence>
<feature type="transmembrane region" description="Helical" evidence="11">
    <location>
        <begin position="194"/>
        <end position="213"/>
    </location>
</feature>
<evidence type="ECO:0000256" key="10">
    <source>
        <dbReference type="ARBA" id="ARBA00023136"/>
    </source>
</evidence>
<dbReference type="GO" id="GO:0060003">
    <property type="term" value="P:copper ion export"/>
    <property type="evidence" value="ECO:0007669"/>
    <property type="project" value="UniProtKB-ARBA"/>
</dbReference>
<dbReference type="InterPro" id="IPR023299">
    <property type="entry name" value="ATPase_P-typ_cyto_dom_N"/>
</dbReference>
<keyword evidence="4 11" id="KW-0812">Transmembrane</keyword>
<evidence type="ECO:0000259" key="12">
    <source>
        <dbReference type="PROSITE" id="PS50846"/>
    </source>
</evidence>
<evidence type="ECO:0000256" key="2">
    <source>
        <dbReference type="ARBA" id="ARBA00006024"/>
    </source>
</evidence>
<dbReference type="InterPro" id="IPR023214">
    <property type="entry name" value="HAD_sf"/>
</dbReference>
<dbReference type="InterPro" id="IPR027256">
    <property type="entry name" value="P-typ_ATPase_IB"/>
</dbReference>
<evidence type="ECO:0000256" key="3">
    <source>
        <dbReference type="ARBA" id="ARBA00022475"/>
    </source>
</evidence>
<dbReference type="STRING" id="1300350.Z948_1580"/>
<dbReference type="InterPro" id="IPR006121">
    <property type="entry name" value="HMA_dom"/>
</dbReference>
<dbReference type="NCBIfam" id="TIGR01494">
    <property type="entry name" value="ATPase_P-type"/>
    <property type="match status" value="1"/>
</dbReference>
<dbReference type="PANTHER" id="PTHR43520:SF8">
    <property type="entry name" value="P-TYPE CU(+) TRANSPORTER"/>
    <property type="match status" value="1"/>
</dbReference>
<dbReference type="Proteomes" id="UP000027734">
    <property type="component" value="Unassembled WGS sequence"/>
</dbReference>
<dbReference type="FunFam" id="2.70.150.10:FF:000020">
    <property type="entry name" value="Copper-exporting P-type ATPase A"/>
    <property type="match status" value="1"/>
</dbReference>
<evidence type="ECO:0000256" key="4">
    <source>
        <dbReference type="ARBA" id="ARBA00022692"/>
    </source>
</evidence>
<evidence type="ECO:0000256" key="6">
    <source>
        <dbReference type="ARBA" id="ARBA00022741"/>
    </source>
</evidence>
<comment type="subcellular location">
    <subcellularLocation>
        <location evidence="1">Cell membrane</location>
        <topology evidence="1">Multi-pass membrane protein</topology>
    </subcellularLocation>
</comment>
<feature type="transmembrane region" description="Helical" evidence="11">
    <location>
        <begin position="166"/>
        <end position="188"/>
    </location>
</feature>
<dbReference type="InterPro" id="IPR059000">
    <property type="entry name" value="ATPase_P-type_domA"/>
</dbReference>
<dbReference type="GO" id="GO:0005524">
    <property type="term" value="F:ATP binding"/>
    <property type="evidence" value="ECO:0007669"/>
    <property type="project" value="UniProtKB-UniRule"/>
</dbReference>
<dbReference type="PRINTS" id="PR00119">
    <property type="entry name" value="CATATPASE"/>
</dbReference>
<keyword evidence="10 11" id="KW-0472">Membrane</keyword>
<dbReference type="SUPFAM" id="SSF56784">
    <property type="entry name" value="HAD-like"/>
    <property type="match status" value="1"/>
</dbReference>
<protein>
    <submittedName>
        <fullName evidence="13">ATPase</fullName>
    </submittedName>
</protein>
<dbReference type="PANTHER" id="PTHR43520">
    <property type="entry name" value="ATP7, ISOFORM B"/>
    <property type="match status" value="1"/>
</dbReference>
<keyword evidence="5 11" id="KW-0479">Metal-binding</keyword>
<name>A0A073ILK4_9RHOB</name>
<evidence type="ECO:0000256" key="8">
    <source>
        <dbReference type="ARBA" id="ARBA00022967"/>
    </source>
</evidence>
<dbReference type="SFLD" id="SFLDF00027">
    <property type="entry name" value="p-type_atpase"/>
    <property type="match status" value="1"/>
</dbReference>
<dbReference type="SFLD" id="SFLDG00002">
    <property type="entry name" value="C1.7:_P-type_atpase_like"/>
    <property type="match status" value="1"/>
</dbReference>
<keyword evidence="14" id="KW-1185">Reference proteome</keyword>
<evidence type="ECO:0000313" key="14">
    <source>
        <dbReference type="Proteomes" id="UP000027734"/>
    </source>
</evidence>